<organism evidence="1 2">
    <name type="scientific">Streptococcus cristatus</name>
    <dbReference type="NCBI Taxonomy" id="45634"/>
    <lineage>
        <taxon>Bacteria</taxon>
        <taxon>Bacillati</taxon>
        <taxon>Bacillota</taxon>
        <taxon>Bacilli</taxon>
        <taxon>Lactobacillales</taxon>
        <taxon>Streptococcaceae</taxon>
        <taxon>Streptococcus</taxon>
    </lineage>
</organism>
<evidence type="ECO:0000313" key="2">
    <source>
        <dbReference type="Proteomes" id="UP000272635"/>
    </source>
</evidence>
<name>A0A428GQ76_STRCR</name>
<protein>
    <submittedName>
        <fullName evidence="1">Uncharacterized protein</fullName>
    </submittedName>
</protein>
<dbReference type="Pfam" id="PF16888">
    <property type="entry name" value="YwqH-like"/>
    <property type="match status" value="1"/>
</dbReference>
<accession>A0A428GQ76</accession>
<reference evidence="1 2" key="1">
    <citation type="submission" date="2018-11" db="EMBL/GenBank/DDBJ databases">
        <title>Species Designations Belie Phenotypic and Genotypic Heterogeneity in Oral Streptococci.</title>
        <authorList>
            <person name="Velsko I."/>
        </authorList>
    </citation>
    <scope>NUCLEOTIDE SEQUENCE [LARGE SCALE GENOMIC DNA]</scope>
    <source>
        <strain evidence="1 2">BCC41</strain>
    </source>
</reference>
<dbReference type="EMBL" id="RJPT01000001">
    <property type="protein sequence ID" value="RSJ83621.1"/>
    <property type="molecule type" value="Genomic_DNA"/>
</dbReference>
<comment type="caution">
    <text evidence="1">The sequence shown here is derived from an EMBL/GenBank/DDBJ whole genome shotgun (WGS) entry which is preliminary data.</text>
</comment>
<evidence type="ECO:0000313" key="1">
    <source>
        <dbReference type="EMBL" id="RSJ83621.1"/>
    </source>
</evidence>
<dbReference type="Proteomes" id="UP000272635">
    <property type="component" value="Unassembled WGS sequence"/>
</dbReference>
<gene>
    <name evidence="1" type="ORF">D8791_00375</name>
</gene>
<dbReference type="AlphaFoldDB" id="A0A428GQ76"/>
<dbReference type="InterPro" id="IPR031681">
    <property type="entry name" value="YwqH-like"/>
</dbReference>
<dbReference type="RefSeq" id="WP_125445888.1">
    <property type="nucleotide sequence ID" value="NZ_CAUOMF010000015.1"/>
</dbReference>
<proteinExistence type="predicted"/>
<sequence length="135" mass="15397">MSYDYSSEIYSLQNQIADMSRERTEILKKISVLKQNKSKIESKKKAVSEQLATYDAIKNKAASNFIGTRRDDFDSKVKLLKGAVTSWINSTQNNIDLINQKIATYTAEASNLSIGMSYANKTLNYYVYMQNQNNK</sequence>